<dbReference type="OrthoDB" id="8452280at2"/>
<reference evidence="1 2" key="1">
    <citation type="submission" date="2017-09" db="EMBL/GenBank/DDBJ databases">
        <authorList>
            <person name="Ehlers B."/>
            <person name="Leendertz F.H."/>
        </authorList>
    </citation>
    <scope>NUCLEOTIDE SEQUENCE [LARGE SCALE GENOMIC DNA]</scope>
    <source>
        <strain evidence="1 2">DSM 18289</strain>
    </source>
</reference>
<name>A0A285PJV5_9HYPH</name>
<accession>A0A285PJV5</accession>
<proteinExistence type="predicted"/>
<dbReference type="RefSeq" id="WP_097155939.1">
    <property type="nucleotide sequence ID" value="NZ_OBEL01000009.1"/>
</dbReference>
<gene>
    <name evidence="1" type="ORF">SAMN06265368_4686</name>
</gene>
<organism evidence="1 2">
    <name type="scientific">Cohaesibacter gelatinilyticus</name>
    <dbReference type="NCBI Taxonomy" id="372072"/>
    <lineage>
        <taxon>Bacteria</taxon>
        <taxon>Pseudomonadati</taxon>
        <taxon>Pseudomonadota</taxon>
        <taxon>Alphaproteobacteria</taxon>
        <taxon>Hyphomicrobiales</taxon>
        <taxon>Cohaesibacteraceae</taxon>
    </lineage>
</organism>
<evidence type="ECO:0000313" key="1">
    <source>
        <dbReference type="EMBL" id="SNZ21563.1"/>
    </source>
</evidence>
<protein>
    <recommendedName>
        <fullName evidence="3">Motility protein</fullName>
    </recommendedName>
</protein>
<dbReference type="AlphaFoldDB" id="A0A285PJV5"/>
<dbReference type="Proteomes" id="UP000219439">
    <property type="component" value="Unassembled WGS sequence"/>
</dbReference>
<evidence type="ECO:0000313" key="2">
    <source>
        <dbReference type="Proteomes" id="UP000219439"/>
    </source>
</evidence>
<dbReference type="EMBL" id="OBEL01000009">
    <property type="protein sequence ID" value="SNZ21563.1"/>
    <property type="molecule type" value="Genomic_DNA"/>
</dbReference>
<sequence length="68" mass="6793">MSNVASLGASVAYTNAAQGKMDLGVTLAKMAQNSDNAMAGLLDKLVQQGQQNDAAAPAGMGKAVNIKA</sequence>
<keyword evidence="2" id="KW-1185">Reference proteome</keyword>
<evidence type="ECO:0008006" key="3">
    <source>
        <dbReference type="Google" id="ProtNLM"/>
    </source>
</evidence>